<dbReference type="AlphaFoldDB" id="A0AAE0YN45"/>
<comment type="caution">
    <text evidence="2">The sequence shown here is derived from an EMBL/GenBank/DDBJ whole genome shotgun (WGS) entry which is preliminary data.</text>
</comment>
<organism evidence="2 3">
    <name type="scientific">Elysia crispata</name>
    <name type="common">lettuce slug</name>
    <dbReference type="NCBI Taxonomy" id="231223"/>
    <lineage>
        <taxon>Eukaryota</taxon>
        <taxon>Metazoa</taxon>
        <taxon>Spiralia</taxon>
        <taxon>Lophotrochozoa</taxon>
        <taxon>Mollusca</taxon>
        <taxon>Gastropoda</taxon>
        <taxon>Heterobranchia</taxon>
        <taxon>Euthyneura</taxon>
        <taxon>Panpulmonata</taxon>
        <taxon>Sacoglossa</taxon>
        <taxon>Placobranchoidea</taxon>
        <taxon>Plakobranchidae</taxon>
        <taxon>Elysia</taxon>
    </lineage>
</organism>
<dbReference type="EMBL" id="JAWDGP010005791">
    <property type="protein sequence ID" value="KAK3752046.1"/>
    <property type="molecule type" value="Genomic_DNA"/>
</dbReference>
<accession>A0AAE0YN45</accession>
<feature type="region of interest" description="Disordered" evidence="1">
    <location>
        <begin position="37"/>
        <end position="59"/>
    </location>
</feature>
<evidence type="ECO:0000313" key="3">
    <source>
        <dbReference type="Proteomes" id="UP001283361"/>
    </source>
</evidence>
<proteinExistence type="predicted"/>
<name>A0AAE0YN45_9GAST</name>
<dbReference type="Proteomes" id="UP001283361">
    <property type="component" value="Unassembled WGS sequence"/>
</dbReference>
<evidence type="ECO:0000256" key="1">
    <source>
        <dbReference type="SAM" id="MobiDB-lite"/>
    </source>
</evidence>
<gene>
    <name evidence="2" type="ORF">RRG08_059514</name>
</gene>
<protein>
    <submittedName>
        <fullName evidence="2">Uncharacterized protein</fullName>
    </submittedName>
</protein>
<reference evidence="2" key="1">
    <citation type="journal article" date="2023" name="G3 (Bethesda)">
        <title>A reference genome for the long-term kleptoplast-retaining sea slug Elysia crispata morphotype clarki.</title>
        <authorList>
            <person name="Eastman K.E."/>
            <person name="Pendleton A.L."/>
            <person name="Shaikh M.A."/>
            <person name="Suttiyut T."/>
            <person name="Ogas R."/>
            <person name="Tomko P."/>
            <person name="Gavelis G."/>
            <person name="Widhalm J.R."/>
            <person name="Wisecaver J.H."/>
        </authorList>
    </citation>
    <scope>NUCLEOTIDE SEQUENCE</scope>
    <source>
        <strain evidence="2">ECLA1</strain>
    </source>
</reference>
<keyword evidence="3" id="KW-1185">Reference proteome</keyword>
<evidence type="ECO:0000313" key="2">
    <source>
        <dbReference type="EMBL" id="KAK3752046.1"/>
    </source>
</evidence>
<sequence>MDLTWKGSPSAVAKRCDYPFQGEQSEKYDINLLKNGFQAPTDEKPSRIPPVTTHPPPSNWSVTEGPALEDAFLILETTDHHCAPLRPTAHNYPAPLRTTLHHCAPPSTTAHHPVPVRTTAHHPASLRTTLHHCAPPSTTAHHPAPVRTTAHHPASLRTTQHHCAPPSITAHHPAPLRTNQHHCAPPSASAHTTAHHCAPLRTSPQHYNLSNNIPDFSHHFAPLPKQYMSQEAAALSLYRFTLIHITPHNFTQFLEFSP</sequence>